<dbReference type="Proteomes" id="UP000536835">
    <property type="component" value="Unassembled WGS sequence"/>
</dbReference>
<dbReference type="Pfam" id="PF05656">
    <property type="entry name" value="DUF805"/>
    <property type="match status" value="1"/>
</dbReference>
<evidence type="ECO:0000313" key="2">
    <source>
        <dbReference type="EMBL" id="NNU15080.1"/>
    </source>
</evidence>
<comment type="caution">
    <text evidence="2">The sequence shown here is derived from an EMBL/GenBank/DDBJ whole genome shotgun (WGS) entry which is preliminary data.</text>
</comment>
<name>A0A7Y3W3T2_9PROT</name>
<reference evidence="2 3" key="1">
    <citation type="submission" date="2020-05" db="EMBL/GenBank/DDBJ databases">
        <title>Parvularcula mediterraneae sp. nov., isolated from polypropylene straw from shallow seawater of the seashore of Laganas in Zakynthos island, Greece.</title>
        <authorList>
            <person name="Szabo I."/>
            <person name="Al-Omari J."/>
            <person name="Rado J."/>
            <person name="Szerdahelyi G.S."/>
        </authorList>
    </citation>
    <scope>NUCLEOTIDE SEQUENCE [LARGE SCALE GENOMIC DNA]</scope>
    <source>
        <strain evidence="2 3">ZS-1/3</strain>
    </source>
</reference>
<keyword evidence="1" id="KW-0472">Membrane</keyword>
<keyword evidence="3" id="KW-1185">Reference proteome</keyword>
<dbReference type="EMBL" id="JABFCX010000002">
    <property type="protein sequence ID" value="NNU15080.1"/>
    <property type="molecule type" value="Genomic_DNA"/>
</dbReference>
<accession>A0A7Y3W3T2</accession>
<evidence type="ECO:0000256" key="1">
    <source>
        <dbReference type="SAM" id="Phobius"/>
    </source>
</evidence>
<evidence type="ECO:0000313" key="3">
    <source>
        <dbReference type="Proteomes" id="UP000536835"/>
    </source>
</evidence>
<dbReference type="GO" id="GO:0016020">
    <property type="term" value="C:membrane"/>
    <property type="evidence" value="ECO:0007669"/>
    <property type="project" value="InterPro"/>
</dbReference>
<keyword evidence="1" id="KW-1133">Transmembrane helix</keyword>
<dbReference type="AlphaFoldDB" id="A0A7Y3W3T2"/>
<sequence length="159" mass="16800">MRGIVIDPRGRIRRSRFLWDLIMPNIGALIAIGFLRSTEAPIADAAIGGILVLLLWAGNFAAPIARLHDLGVPAAVHFAALVAIFLFGTIGPVGSFEELSMRVTDWLAVLTGEDSQVPAVGGDSQRIAGIIALVQVLVLSLVPGKSGPNRFGPDPKDKT</sequence>
<gene>
    <name evidence="2" type="ORF">HK107_01920</name>
</gene>
<dbReference type="RefSeq" id="WP_173196264.1">
    <property type="nucleotide sequence ID" value="NZ_JABFCX010000002.1"/>
</dbReference>
<feature type="transmembrane region" description="Helical" evidence="1">
    <location>
        <begin position="74"/>
        <end position="96"/>
    </location>
</feature>
<feature type="transmembrane region" description="Helical" evidence="1">
    <location>
        <begin position="17"/>
        <end position="36"/>
    </location>
</feature>
<proteinExistence type="predicted"/>
<protein>
    <submittedName>
        <fullName evidence="2">DUF805 domain-containing protein</fullName>
    </submittedName>
</protein>
<keyword evidence="1" id="KW-0812">Transmembrane</keyword>
<feature type="transmembrane region" description="Helical" evidence="1">
    <location>
        <begin position="127"/>
        <end position="144"/>
    </location>
</feature>
<organism evidence="2 3">
    <name type="scientific">Parvularcula mediterranea</name>
    <dbReference type="NCBI Taxonomy" id="2732508"/>
    <lineage>
        <taxon>Bacteria</taxon>
        <taxon>Pseudomonadati</taxon>
        <taxon>Pseudomonadota</taxon>
        <taxon>Alphaproteobacteria</taxon>
        <taxon>Parvularculales</taxon>
        <taxon>Parvularculaceae</taxon>
        <taxon>Parvularcula</taxon>
    </lineage>
</organism>
<dbReference type="InterPro" id="IPR008523">
    <property type="entry name" value="DUF805"/>
</dbReference>
<feature type="transmembrane region" description="Helical" evidence="1">
    <location>
        <begin position="42"/>
        <end position="62"/>
    </location>
</feature>